<evidence type="ECO:0000313" key="2">
    <source>
        <dbReference type="EMBL" id="MBB4921389.1"/>
    </source>
</evidence>
<feature type="region of interest" description="Disordered" evidence="1">
    <location>
        <begin position="1"/>
        <end position="59"/>
    </location>
</feature>
<proteinExistence type="predicted"/>
<reference evidence="2 3" key="1">
    <citation type="submission" date="2020-08" db="EMBL/GenBank/DDBJ databases">
        <title>Sequencing the genomes of 1000 actinobacteria strains.</title>
        <authorList>
            <person name="Klenk H.-P."/>
        </authorList>
    </citation>
    <scope>NUCLEOTIDE SEQUENCE [LARGE SCALE GENOMIC DNA]</scope>
    <source>
        <strain evidence="2 3">DSM 41654</strain>
    </source>
</reference>
<gene>
    <name evidence="2" type="ORF">FHR34_000382</name>
</gene>
<sequence length="59" mass="6465">MTDNAAEFVVESLDPEDPEPDIDEQLPPRADQPLNAAADEGDAVEQSRQVPVGDDEYPR</sequence>
<evidence type="ECO:0000313" key="3">
    <source>
        <dbReference type="Proteomes" id="UP000540506"/>
    </source>
</evidence>
<dbReference type="RefSeq" id="WP_184933734.1">
    <property type="nucleotide sequence ID" value="NZ_JACHJV010000001.1"/>
</dbReference>
<keyword evidence="3" id="KW-1185">Reference proteome</keyword>
<organism evidence="2 3">
    <name type="scientific">Kitasatospora kifunensis</name>
    <name type="common">Streptomyces kifunensis</name>
    <dbReference type="NCBI Taxonomy" id="58351"/>
    <lineage>
        <taxon>Bacteria</taxon>
        <taxon>Bacillati</taxon>
        <taxon>Actinomycetota</taxon>
        <taxon>Actinomycetes</taxon>
        <taxon>Kitasatosporales</taxon>
        <taxon>Streptomycetaceae</taxon>
        <taxon>Kitasatospora</taxon>
    </lineage>
</organism>
<accession>A0A7W7VT84</accession>
<comment type="caution">
    <text evidence="2">The sequence shown here is derived from an EMBL/GenBank/DDBJ whole genome shotgun (WGS) entry which is preliminary data.</text>
</comment>
<dbReference type="EMBL" id="JACHJV010000001">
    <property type="protein sequence ID" value="MBB4921389.1"/>
    <property type="molecule type" value="Genomic_DNA"/>
</dbReference>
<dbReference type="AlphaFoldDB" id="A0A7W7VT84"/>
<name>A0A7W7VT84_KITKI</name>
<protein>
    <submittedName>
        <fullName evidence="2">Uncharacterized protein</fullName>
    </submittedName>
</protein>
<evidence type="ECO:0000256" key="1">
    <source>
        <dbReference type="SAM" id="MobiDB-lite"/>
    </source>
</evidence>
<dbReference type="Proteomes" id="UP000540506">
    <property type="component" value="Unassembled WGS sequence"/>
</dbReference>
<feature type="compositionally biased region" description="Acidic residues" evidence="1">
    <location>
        <begin position="13"/>
        <end position="24"/>
    </location>
</feature>